<proteinExistence type="inferred from homology"/>
<reference evidence="7" key="1">
    <citation type="journal article" date="2019" name="Int. J. Syst. Evol. Microbiol.">
        <title>The Global Catalogue of Microorganisms (GCM) 10K type strain sequencing project: providing services to taxonomists for standard genome sequencing and annotation.</title>
        <authorList>
            <consortium name="The Broad Institute Genomics Platform"/>
            <consortium name="The Broad Institute Genome Sequencing Center for Infectious Disease"/>
            <person name="Wu L."/>
            <person name="Ma J."/>
        </authorList>
    </citation>
    <scope>NUCLEOTIDE SEQUENCE [LARGE SCALE GENOMIC DNA]</scope>
    <source>
        <strain evidence="7">KCTC 23713</strain>
    </source>
</reference>
<dbReference type="Gene3D" id="3.30.160.390">
    <property type="entry name" value="Integrase, DNA-binding domain"/>
    <property type="match status" value="1"/>
</dbReference>
<evidence type="ECO:0000256" key="2">
    <source>
        <dbReference type="ARBA" id="ARBA00022908"/>
    </source>
</evidence>
<comment type="similarity">
    <text evidence="1">Belongs to the 'phage' integrase family.</text>
</comment>
<dbReference type="Pfam" id="PF00589">
    <property type="entry name" value="Phage_integrase"/>
    <property type="match status" value="1"/>
</dbReference>
<dbReference type="PROSITE" id="PS51898">
    <property type="entry name" value="TYR_RECOMBINASE"/>
    <property type="match status" value="1"/>
</dbReference>
<protein>
    <submittedName>
        <fullName evidence="6">Integrase</fullName>
    </submittedName>
</protein>
<comment type="caution">
    <text evidence="6">The sequence shown here is derived from an EMBL/GenBank/DDBJ whole genome shotgun (WGS) entry which is preliminary data.</text>
</comment>
<dbReference type="Proteomes" id="UP000662678">
    <property type="component" value="Unassembled WGS sequence"/>
</dbReference>
<dbReference type="InterPro" id="IPR050808">
    <property type="entry name" value="Phage_Integrase"/>
</dbReference>
<accession>A0ABQ3HDW4</accession>
<evidence type="ECO:0000259" key="5">
    <source>
        <dbReference type="PROSITE" id="PS51898"/>
    </source>
</evidence>
<name>A0ABQ3HDW4_9NEIS</name>
<dbReference type="CDD" id="cd00801">
    <property type="entry name" value="INT_P4_C"/>
    <property type="match status" value="1"/>
</dbReference>
<evidence type="ECO:0000256" key="3">
    <source>
        <dbReference type="ARBA" id="ARBA00023125"/>
    </source>
</evidence>
<dbReference type="Pfam" id="PF13356">
    <property type="entry name" value="Arm-DNA-bind_3"/>
    <property type="match status" value="1"/>
</dbReference>
<keyword evidence="3" id="KW-0238">DNA-binding</keyword>
<evidence type="ECO:0000256" key="1">
    <source>
        <dbReference type="ARBA" id="ARBA00008857"/>
    </source>
</evidence>
<dbReference type="InterPro" id="IPR013762">
    <property type="entry name" value="Integrase-like_cat_sf"/>
</dbReference>
<organism evidence="6 7">
    <name type="scientific">Vogesella fluminis</name>
    <dbReference type="NCBI Taxonomy" id="1069161"/>
    <lineage>
        <taxon>Bacteria</taxon>
        <taxon>Pseudomonadati</taxon>
        <taxon>Pseudomonadota</taxon>
        <taxon>Betaproteobacteria</taxon>
        <taxon>Neisseriales</taxon>
        <taxon>Chromobacteriaceae</taxon>
        <taxon>Vogesella</taxon>
    </lineage>
</organism>
<dbReference type="EMBL" id="BMYP01000045">
    <property type="protein sequence ID" value="GHD81143.1"/>
    <property type="molecule type" value="Genomic_DNA"/>
</dbReference>
<keyword evidence="2" id="KW-0229">DNA integration</keyword>
<sequence>MWGQMMAKQENTLKVATLKALSASDHKTTLSDGGGLSGEVRIRADGTPAVSFVYRYRAGDKKREKRLGTWPEKDLAAIRAERNHLRQMVANGLDPIEEERKAAEIERQAWQAAEAKRQAEAAEAARLAARMSYGDLFARYRAAHVDKLKSAAEIIRRHQKDVLPAIGAIYADEVTRQMVAAVGQRIADRGAGRSAHLTLGDICACYKWAIDTALLDEGQNPAASIKKTRIGNTSKMRDRVLSEAELKHLLQSALPACSLTPMAKAGVRLMLATACRVGELLRARWADINLAAGTWTIPAEHAKNGQAHVIHLSRFAVTAVEELASCAMSANWLYPNTTGQKHVCIKTLTKQIRDRQKGEAGAMSRRARDTSSLILSGGDWTSHDLRRTAATLMGELGVMPHIIDKCQNHVEANRVTRTYQRQEYMAERKAAFDVLGERLALLANPDAANVLMLKRA</sequence>
<gene>
    <name evidence="6" type="ORF">GCM10011419_26710</name>
</gene>
<dbReference type="PANTHER" id="PTHR30629:SF2">
    <property type="entry name" value="PROPHAGE INTEGRASE INTS-RELATED"/>
    <property type="match status" value="1"/>
</dbReference>
<dbReference type="InterPro" id="IPR053876">
    <property type="entry name" value="Phage_int_M"/>
</dbReference>
<evidence type="ECO:0000313" key="6">
    <source>
        <dbReference type="EMBL" id="GHD81143.1"/>
    </source>
</evidence>
<keyword evidence="7" id="KW-1185">Reference proteome</keyword>
<evidence type="ECO:0000256" key="4">
    <source>
        <dbReference type="ARBA" id="ARBA00023172"/>
    </source>
</evidence>
<keyword evidence="4" id="KW-0233">DNA recombination</keyword>
<dbReference type="Pfam" id="PF22022">
    <property type="entry name" value="Phage_int_M"/>
    <property type="match status" value="1"/>
</dbReference>
<dbReference type="InterPro" id="IPR038488">
    <property type="entry name" value="Integrase_DNA-bd_sf"/>
</dbReference>
<dbReference type="SUPFAM" id="SSF56349">
    <property type="entry name" value="DNA breaking-rejoining enzymes"/>
    <property type="match status" value="1"/>
</dbReference>
<dbReference type="Gene3D" id="1.10.150.130">
    <property type="match status" value="1"/>
</dbReference>
<dbReference type="InterPro" id="IPR002104">
    <property type="entry name" value="Integrase_catalytic"/>
</dbReference>
<dbReference type="PANTHER" id="PTHR30629">
    <property type="entry name" value="PROPHAGE INTEGRASE"/>
    <property type="match status" value="1"/>
</dbReference>
<evidence type="ECO:0000313" key="7">
    <source>
        <dbReference type="Proteomes" id="UP000662678"/>
    </source>
</evidence>
<dbReference type="InterPro" id="IPR025166">
    <property type="entry name" value="Integrase_DNA_bind_dom"/>
</dbReference>
<dbReference type="InterPro" id="IPR011010">
    <property type="entry name" value="DNA_brk_join_enz"/>
</dbReference>
<dbReference type="InterPro" id="IPR010998">
    <property type="entry name" value="Integrase_recombinase_N"/>
</dbReference>
<feature type="domain" description="Tyr recombinase" evidence="5">
    <location>
        <begin position="236"/>
        <end position="433"/>
    </location>
</feature>
<dbReference type="Gene3D" id="1.10.443.10">
    <property type="entry name" value="Intergrase catalytic core"/>
    <property type="match status" value="1"/>
</dbReference>